<keyword evidence="2" id="KW-1133">Transmembrane helix</keyword>
<feature type="compositionally biased region" description="Basic residues" evidence="1">
    <location>
        <begin position="113"/>
        <end position="126"/>
    </location>
</feature>
<proteinExistence type="predicted"/>
<name>A0A6G8FG01_9MICO</name>
<feature type="transmembrane region" description="Helical" evidence="2">
    <location>
        <begin position="240"/>
        <end position="263"/>
    </location>
</feature>
<feature type="region of interest" description="Disordered" evidence="1">
    <location>
        <begin position="106"/>
        <end position="127"/>
    </location>
</feature>
<accession>A0A6G8FG01</accession>
<evidence type="ECO:0000256" key="2">
    <source>
        <dbReference type="SAM" id="Phobius"/>
    </source>
</evidence>
<dbReference type="Proteomes" id="UP000501387">
    <property type="component" value="Chromosome"/>
</dbReference>
<gene>
    <name evidence="3" type="ORF">G7067_00025</name>
</gene>
<organism evidence="3 4">
    <name type="scientific">Leucobacter insecticola</name>
    <dbReference type="NCBI Taxonomy" id="2714934"/>
    <lineage>
        <taxon>Bacteria</taxon>
        <taxon>Bacillati</taxon>
        <taxon>Actinomycetota</taxon>
        <taxon>Actinomycetes</taxon>
        <taxon>Micrococcales</taxon>
        <taxon>Microbacteriaceae</taxon>
        <taxon>Leucobacter</taxon>
    </lineage>
</organism>
<keyword evidence="2" id="KW-0812">Transmembrane</keyword>
<feature type="transmembrane region" description="Helical" evidence="2">
    <location>
        <begin position="210"/>
        <end position="228"/>
    </location>
</feature>
<evidence type="ECO:0008006" key="5">
    <source>
        <dbReference type="Google" id="ProtNLM"/>
    </source>
</evidence>
<feature type="transmembrane region" description="Helical" evidence="2">
    <location>
        <begin position="283"/>
        <end position="315"/>
    </location>
</feature>
<keyword evidence="2" id="KW-0472">Membrane</keyword>
<dbReference type="KEGG" id="lins:G7067_00025"/>
<evidence type="ECO:0000313" key="4">
    <source>
        <dbReference type="Proteomes" id="UP000501387"/>
    </source>
</evidence>
<dbReference type="RefSeq" id="WP_166321106.1">
    <property type="nucleotide sequence ID" value="NZ_CP049934.1"/>
</dbReference>
<reference evidence="3 4" key="1">
    <citation type="submission" date="2020-03" db="EMBL/GenBank/DDBJ databases">
        <title>Leucobacter sp. nov., isolated from beetles.</title>
        <authorList>
            <person name="Hyun D.-W."/>
            <person name="Bae J.-W."/>
        </authorList>
    </citation>
    <scope>NUCLEOTIDE SEQUENCE [LARGE SCALE GENOMIC DNA]</scope>
    <source>
        <strain evidence="3 4">HDW9B</strain>
    </source>
</reference>
<feature type="transmembrane region" description="Helical" evidence="2">
    <location>
        <begin position="146"/>
        <end position="165"/>
    </location>
</feature>
<evidence type="ECO:0000256" key="1">
    <source>
        <dbReference type="SAM" id="MobiDB-lite"/>
    </source>
</evidence>
<sequence>MLDPSRVHQGQTETFDQIVLELQELRQTAGPISYAELVRRITEIRIARGVPAAAAIPARSTVYNAFQTGRARMDTELLRDIVVALGADEDAAAQWAERCRKAHLNSAPMAAKPKPKSKSKPTKHSHVPALATSPLVAKAATMPAQGILLLLLGSITLNMSGYFLVNFLNLPLYLDMVGTAIVAILLGPWYGVATAILSRFAVLVVFNDHALVFTFVSVVGALVWGYGIRRFKMGDDFSRFFILNIITAAACTMVATPVLLFYFGGSATPAQGNVTDSFLSTGLPLLGAVFASNIVTSVIDKLISGVIALFVFVLLHTKLGAPAAHMPLVEELGTLRATHPIWPAYGGVILQRQRG</sequence>
<protein>
    <recommendedName>
        <fullName evidence="5">ECF transporter S component</fullName>
    </recommendedName>
</protein>
<keyword evidence="4" id="KW-1185">Reference proteome</keyword>
<dbReference type="AlphaFoldDB" id="A0A6G8FG01"/>
<evidence type="ECO:0000313" key="3">
    <source>
        <dbReference type="EMBL" id="QIM15169.1"/>
    </source>
</evidence>
<dbReference type="Gene3D" id="1.10.1760.20">
    <property type="match status" value="1"/>
</dbReference>
<dbReference type="EMBL" id="CP049934">
    <property type="protein sequence ID" value="QIM15169.1"/>
    <property type="molecule type" value="Genomic_DNA"/>
</dbReference>